<dbReference type="GO" id="GO:0006032">
    <property type="term" value="P:chitin catabolic process"/>
    <property type="evidence" value="ECO:0007669"/>
    <property type="project" value="UniProtKB-KW"/>
</dbReference>
<keyword evidence="6" id="KW-0378">Hydrolase</keyword>
<dbReference type="GO" id="GO:0005886">
    <property type="term" value="C:plasma membrane"/>
    <property type="evidence" value="ECO:0007669"/>
    <property type="project" value="UniProtKB-SubCell"/>
</dbReference>
<accession>A0AAD4EKI7</accession>
<keyword evidence="12" id="KW-0961">Cell wall biogenesis/degradation</keyword>
<dbReference type="EC" id="3.5.1.41" evidence="14"/>
<feature type="signal peptide" evidence="17">
    <location>
        <begin position="1"/>
        <end position="18"/>
    </location>
</feature>
<dbReference type="GO" id="GO:0098552">
    <property type="term" value="C:side of membrane"/>
    <property type="evidence" value="ECO:0007669"/>
    <property type="project" value="UniProtKB-KW"/>
</dbReference>
<sequence>MQLQAFVALLSLLGAANANPERHARLAKRQNAGAVVTVGSSSASSTSLSSGTPTTSFTSSTATALGSPVPTTPVGTTIPPLVNITSGMATPSTVPLSATYSAGATPLISGAPVLPTPFVFQAADWPTQDQIAPTDSDEVSEWMEELNGFNIPDITPTVDGTCVNDPAAAAEAASRGWWTCGGYTRVTDITACPNKLTWGVSFDDGPGFYSMELLDYLASKNMTSTFFVIGSRIVERPQVLVEEYMSGHEIAVHTWSHRPLTMLTTAQVVAELGWARKAIKDVIGVTPTLMRPPYGDIDDRVRAISLAMGMVPVIWTSTGTGATFDTNDWKVPGGVVTGPQSFATFEAILTNATYAEHWVGAVRVTLVRLHSFSPRFVVLEHDLYAQTVDLAIGYTLPAAMNFTPTLTLDSIGHCNGIPSTNLYRESNQNASFPYPNSTSGDTSVPSGSGGKGSTSATSGTLSNAIMPISMVVASLLAAGGSLLM</sequence>
<gene>
    <name evidence="19" type="ORF">F5891DRAFT_997152</name>
</gene>
<dbReference type="RefSeq" id="XP_041233380.1">
    <property type="nucleotide sequence ID" value="XM_041378425.1"/>
</dbReference>
<name>A0AAD4EKI7_9AGAM</name>
<evidence type="ECO:0000256" key="9">
    <source>
        <dbReference type="ARBA" id="ARBA00023277"/>
    </source>
</evidence>
<dbReference type="InterPro" id="IPR050248">
    <property type="entry name" value="Polysacc_deacetylase_ArnD"/>
</dbReference>
<dbReference type="InterPro" id="IPR002509">
    <property type="entry name" value="NODB_dom"/>
</dbReference>
<dbReference type="InterPro" id="IPR011330">
    <property type="entry name" value="Glyco_hydro/deAcase_b/a-brl"/>
</dbReference>
<dbReference type="PROSITE" id="PS51677">
    <property type="entry name" value="NODB"/>
    <property type="match status" value="1"/>
</dbReference>
<reference evidence="19" key="1">
    <citation type="journal article" date="2020" name="New Phytol.">
        <title>Comparative genomics reveals dynamic genome evolution in host specialist ectomycorrhizal fungi.</title>
        <authorList>
            <person name="Lofgren L.A."/>
            <person name="Nguyen N.H."/>
            <person name="Vilgalys R."/>
            <person name="Ruytinx J."/>
            <person name="Liao H.L."/>
            <person name="Branco S."/>
            <person name="Kuo A."/>
            <person name="LaButti K."/>
            <person name="Lipzen A."/>
            <person name="Andreopoulos W."/>
            <person name="Pangilinan J."/>
            <person name="Riley R."/>
            <person name="Hundley H."/>
            <person name="Na H."/>
            <person name="Barry K."/>
            <person name="Grigoriev I.V."/>
            <person name="Stajich J.E."/>
            <person name="Kennedy P.G."/>
        </authorList>
    </citation>
    <scope>NUCLEOTIDE SEQUENCE</scope>
    <source>
        <strain evidence="19">FC203</strain>
    </source>
</reference>
<feature type="region of interest" description="Disordered" evidence="16">
    <location>
        <begin position="428"/>
        <end position="456"/>
    </location>
</feature>
<dbReference type="GO" id="GO:0046872">
    <property type="term" value="F:metal ion binding"/>
    <property type="evidence" value="ECO:0007669"/>
    <property type="project" value="UniProtKB-KW"/>
</dbReference>
<evidence type="ECO:0000256" key="12">
    <source>
        <dbReference type="ARBA" id="ARBA00023316"/>
    </source>
</evidence>
<keyword evidence="4" id="KW-0325">Glycoprotein</keyword>
<keyword evidence="10" id="KW-0170">Cobalt</keyword>
<evidence type="ECO:0000256" key="10">
    <source>
        <dbReference type="ARBA" id="ARBA00023285"/>
    </source>
</evidence>
<keyword evidence="11" id="KW-0449">Lipoprotein</keyword>
<dbReference type="GO" id="GO:0004099">
    <property type="term" value="F:chitin deacetylase activity"/>
    <property type="evidence" value="ECO:0007669"/>
    <property type="project" value="UniProtKB-EC"/>
</dbReference>
<evidence type="ECO:0000256" key="4">
    <source>
        <dbReference type="ARBA" id="ARBA00022622"/>
    </source>
</evidence>
<keyword evidence="9" id="KW-0119">Carbohydrate metabolism</keyword>
<keyword evidence="13" id="KW-0624">Polysaccharide degradation</keyword>
<keyword evidence="8" id="KW-0472">Membrane</keyword>
<dbReference type="Gene3D" id="3.20.20.370">
    <property type="entry name" value="Glycoside hydrolase/deacetylase"/>
    <property type="match status" value="1"/>
</dbReference>
<protein>
    <recommendedName>
        <fullName evidence="14">chitin deacetylase</fullName>
        <ecNumber evidence="14">3.5.1.41</ecNumber>
    </recommendedName>
</protein>
<feature type="domain" description="NodB homology" evidence="18">
    <location>
        <begin position="196"/>
        <end position="409"/>
    </location>
</feature>
<evidence type="ECO:0000256" key="17">
    <source>
        <dbReference type="SAM" id="SignalP"/>
    </source>
</evidence>
<evidence type="ECO:0000256" key="16">
    <source>
        <dbReference type="SAM" id="MobiDB-lite"/>
    </source>
</evidence>
<dbReference type="PANTHER" id="PTHR10587">
    <property type="entry name" value="GLYCOSYL TRANSFERASE-RELATED"/>
    <property type="match status" value="1"/>
</dbReference>
<evidence type="ECO:0000259" key="18">
    <source>
        <dbReference type="PROSITE" id="PS51677"/>
    </source>
</evidence>
<comment type="caution">
    <text evidence="19">The sequence shown here is derived from an EMBL/GenBank/DDBJ whole genome shotgun (WGS) entry which is preliminary data.</text>
</comment>
<evidence type="ECO:0000256" key="11">
    <source>
        <dbReference type="ARBA" id="ARBA00023288"/>
    </source>
</evidence>
<dbReference type="GO" id="GO:0071555">
    <property type="term" value="P:cell wall organization"/>
    <property type="evidence" value="ECO:0007669"/>
    <property type="project" value="UniProtKB-KW"/>
</dbReference>
<dbReference type="AlphaFoldDB" id="A0AAD4EKI7"/>
<evidence type="ECO:0000256" key="3">
    <source>
        <dbReference type="ARBA" id="ARBA00022475"/>
    </source>
</evidence>
<dbReference type="EMBL" id="JABBWK010000002">
    <property type="protein sequence ID" value="KAG1907805.1"/>
    <property type="molecule type" value="Genomic_DNA"/>
</dbReference>
<evidence type="ECO:0000256" key="14">
    <source>
        <dbReference type="ARBA" id="ARBA00024056"/>
    </source>
</evidence>
<feature type="compositionally biased region" description="Polar residues" evidence="16">
    <location>
        <begin position="428"/>
        <end position="441"/>
    </location>
</feature>
<keyword evidence="3" id="KW-1003">Cell membrane</keyword>
<evidence type="ECO:0000256" key="6">
    <source>
        <dbReference type="ARBA" id="ARBA00022801"/>
    </source>
</evidence>
<dbReference type="Pfam" id="PF01522">
    <property type="entry name" value="Polysacc_deac_1"/>
    <property type="match status" value="1"/>
</dbReference>
<evidence type="ECO:0000256" key="15">
    <source>
        <dbReference type="ARBA" id="ARBA00048494"/>
    </source>
</evidence>
<keyword evidence="17" id="KW-0732">Signal</keyword>
<dbReference type="GeneID" id="64672723"/>
<dbReference type="GO" id="GO:0000272">
    <property type="term" value="P:polysaccharide catabolic process"/>
    <property type="evidence" value="ECO:0007669"/>
    <property type="project" value="UniProtKB-KW"/>
</dbReference>
<dbReference type="SUPFAM" id="SSF88713">
    <property type="entry name" value="Glycoside hydrolase/deacetylase"/>
    <property type="match status" value="1"/>
</dbReference>
<keyword evidence="7" id="KW-0146">Chitin degradation</keyword>
<feature type="chain" id="PRO_5042282207" description="chitin deacetylase" evidence="17">
    <location>
        <begin position="19"/>
        <end position="484"/>
    </location>
</feature>
<evidence type="ECO:0000256" key="1">
    <source>
        <dbReference type="ARBA" id="ARBA00001941"/>
    </source>
</evidence>
<evidence type="ECO:0000256" key="13">
    <source>
        <dbReference type="ARBA" id="ARBA00023326"/>
    </source>
</evidence>
<keyword evidence="4" id="KW-0336">GPI-anchor</keyword>
<feature type="region of interest" description="Disordered" evidence="16">
    <location>
        <begin position="41"/>
        <end position="72"/>
    </location>
</feature>
<comment type="catalytic activity">
    <reaction evidence="15">
        <text>[(1-&gt;4)-N-acetyl-beta-D-glucosaminyl](n) + n H2O = chitosan + n acetate</text>
        <dbReference type="Rhea" id="RHEA:10464"/>
        <dbReference type="Rhea" id="RHEA-COMP:9593"/>
        <dbReference type="Rhea" id="RHEA-COMP:9597"/>
        <dbReference type="ChEBI" id="CHEBI:15377"/>
        <dbReference type="ChEBI" id="CHEBI:17029"/>
        <dbReference type="ChEBI" id="CHEBI:30089"/>
        <dbReference type="ChEBI" id="CHEBI:57704"/>
        <dbReference type="EC" id="3.5.1.41"/>
    </reaction>
    <physiologicalReaction direction="left-to-right" evidence="15">
        <dbReference type="Rhea" id="RHEA:10465"/>
    </physiologicalReaction>
</comment>
<evidence type="ECO:0000256" key="2">
    <source>
        <dbReference type="ARBA" id="ARBA00004609"/>
    </source>
</evidence>
<evidence type="ECO:0000313" key="19">
    <source>
        <dbReference type="EMBL" id="KAG1907805.1"/>
    </source>
</evidence>
<comment type="subcellular location">
    <subcellularLocation>
        <location evidence="2">Cell membrane</location>
        <topology evidence="2">Lipid-anchor</topology>
        <topology evidence="2">GPI-anchor</topology>
    </subcellularLocation>
</comment>
<dbReference type="Proteomes" id="UP001195769">
    <property type="component" value="Unassembled WGS sequence"/>
</dbReference>
<dbReference type="GO" id="GO:0009272">
    <property type="term" value="P:fungal-type cell wall biogenesis"/>
    <property type="evidence" value="ECO:0007669"/>
    <property type="project" value="UniProtKB-ARBA"/>
</dbReference>
<keyword evidence="5" id="KW-0479">Metal-binding</keyword>
<evidence type="ECO:0000256" key="7">
    <source>
        <dbReference type="ARBA" id="ARBA00023024"/>
    </source>
</evidence>
<evidence type="ECO:0000256" key="5">
    <source>
        <dbReference type="ARBA" id="ARBA00022723"/>
    </source>
</evidence>
<proteinExistence type="predicted"/>
<dbReference type="PANTHER" id="PTHR10587:SF133">
    <property type="entry name" value="CHITIN DEACETYLASE 1-RELATED"/>
    <property type="match status" value="1"/>
</dbReference>
<evidence type="ECO:0000256" key="8">
    <source>
        <dbReference type="ARBA" id="ARBA00023136"/>
    </source>
</evidence>
<keyword evidence="20" id="KW-1185">Reference proteome</keyword>
<comment type="cofactor">
    <cofactor evidence="1">
        <name>Co(2+)</name>
        <dbReference type="ChEBI" id="CHEBI:48828"/>
    </cofactor>
</comment>
<organism evidence="19 20">
    <name type="scientific">Suillus fuscotomentosus</name>
    <dbReference type="NCBI Taxonomy" id="1912939"/>
    <lineage>
        <taxon>Eukaryota</taxon>
        <taxon>Fungi</taxon>
        <taxon>Dikarya</taxon>
        <taxon>Basidiomycota</taxon>
        <taxon>Agaricomycotina</taxon>
        <taxon>Agaricomycetes</taxon>
        <taxon>Agaricomycetidae</taxon>
        <taxon>Boletales</taxon>
        <taxon>Suillineae</taxon>
        <taxon>Suillaceae</taxon>
        <taxon>Suillus</taxon>
    </lineage>
</organism>
<evidence type="ECO:0000313" key="20">
    <source>
        <dbReference type="Proteomes" id="UP001195769"/>
    </source>
</evidence>